<evidence type="ECO:0000313" key="3">
    <source>
        <dbReference type="Proteomes" id="UP000186698"/>
    </source>
</evidence>
<keyword evidence="2" id="KW-0812">Transmembrane</keyword>
<reference evidence="4" key="1">
    <citation type="submission" date="2025-08" db="UniProtKB">
        <authorList>
            <consortium name="RefSeq"/>
        </authorList>
    </citation>
    <scope>IDENTIFICATION</scope>
    <source>
        <strain evidence="4">J_2021</strain>
        <tissue evidence="4">Erythrocytes</tissue>
    </source>
</reference>
<evidence type="ECO:0000256" key="2">
    <source>
        <dbReference type="SAM" id="Phobius"/>
    </source>
</evidence>
<accession>A0A8J1L8F4</accession>
<keyword evidence="3" id="KW-1185">Reference proteome</keyword>
<name>A0A8J1L8F4_XENLA</name>
<sequence>MELAIRLIIACSLYINAAGDYDGRFVSLKPIMWPIMRTELLQHCGCGLVGQHPHCGAILFCLTVFIVISQYCAEGHPYYCVGTFHASDLRNQYLVITKRGETYCQFVTSAQIPETFDCTEKSRATLINQTSVKFITDEPIHDQFHLDYGKTGERGKTAFILNPKCYRSTPDDMATVTSHDPTVSPNTDIPTASQKGRHYLYILAAASVIFIVGIMIYRKRLSRGSTLSSAPQETPNNRLKFPEKEMSTNEPLIPLEQVGNEDVGHKRSGVKVFNLGKFGLEKESDIDQISY</sequence>
<feature type="region of interest" description="Disordered" evidence="1">
    <location>
        <begin position="225"/>
        <end position="246"/>
    </location>
</feature>
<organism evidence="3 4">
    <name type="scientific">Xenopus laevis</name>
    <name type="common">African clawed frog</name>
    <dbReference type="NCBI Taxonomy" id="8355"/>
    <lineage>
        <taxon>Eukaryota</taxon>
        <taxon>Metazoa</taxon>
        <taxon>Chordata</taxon>
        <taxon>Craniata</taxon>
        <taxon>Vertebrata</taxon>
        <taxon>Euteleostomi</taxon>
        <taxon>Amphibia</taxon>
        <taxon>Batrachia</taxon>
        <taxon>Anura</taxon>
        <taxon>Pipoidea</taxon>
        <taxon>Pipidae</taxon>
        <taxon>Xenopodinae</taxon>
        <taxon>Xenopus</taxon>
        <taxon>Xenopus</taxon>
    </lineage>
</organism>
<feature type="compositionally biased region" description="Polar residues" evidence="1">
    <location>
        <begin position="225"/>
        <end position="237"/>
    </location>
</feature>
<dbReference type="RefSeq" id="XP_041425822.1">
    <property type="nucleotide sequence ID" value="XM_041569888.1"/>
</dbReference>
<gene>
    <name evidence="4" type="primary">LOC108696843</name>
</gene>
<keyword evidence="2" id="KW-1133">Transmembrane helix</keyword>
<protein>
    <submittedName>
        <fullName evidence="4">Uncharacterized protein LOC108696843 isoform X1</fullName>
    </submittedName>
</protein>
<keyword evidence="2" id="KW-0472">Membrane</keyword>
<dbReference type="Proteomes" id="UP000186698">
    <property type="component" value="Chromosome 7L"/>
</dbReference>
<evidence type="ECO:0000256" key="1">
    <source>
        <dbReference type="SAM" id="MobiDB-lite"/>
    </source>
</evidence>
<feature type="transmembrane region" description="Helical" evidence="2">
    <location>
        <begin position="199"/>
        <end position="217"/>
    </location>
</feature>
<evidence type="ECO:0000313" key="4">
    <source>
        <dbReference type="RefSeq" id="XP_041425822.1"/>
    </source>
</evidence>
<dbReference type="GeneID" id="108696843"/>
<dbReference type="AlphaFoldDB" id="A0A8J1L8F4"/>
<proteinExistence type="predicted"/>